<reference evidence="1 2" key="1">
    <citation type="submission" date="2018-06" db="EMBL/GenBank/DDBJ databases">
        <authorList>
            <person name="Searcy Z.E."/>
            <person name="Delesalle V.A."/>
            <person name="Garlena R.A."/>
            <person name="Russell D.A."/>
            <person name="Pope W.H."/>
            <person name="Jacobs-Sera D."/>
            <person name="Hatfull G.F."/>
        </authorList>
    </citation>
    <scope>NUCLEOTIDE SEQUENCE [LARGE SCALE GENOMIC DNA]</scope>
</reference>
<dbReference type="RefSeq" id="YP_009807665.1">
    <property type="nucleotide sequence ID" value="NC_048027.1"/>
</dbReference>
<gene>
    <name evidence="1" type="primary">113</name>
    <name evidence="1" type="ORF">SEA_FRYBERGER_113</name>
</gene>
<proteinExistence type="predicted"/>
<dbReference type="EMBL" id="MH479913">
    <property type="protein sequence ID" value="AXN53529.1"/>
    <property type="molecule type" value="Genomic_DNA"/>
</dbReference>
<dbReference type="Proteomes" id="UP000259952">
    <property type="component" value="Segment"/>
</dbReference>
<name>A0A346FCR5_9CAUD</name>
<protein>
    <submittedName>
        <fullName evidence="1">Uncharacterized protein</fullName>
    </submittedName>
</protein>
<evidence type="ECO:0000313" key="2">
    <source>
        <dbReference type="Proteomes" id="UP000259952"/>
    </source>
</evidence>
<organism evidence="1 2">
    <name type="scientific">Gordonia phage Fryberger</name>
    <dbReference type="NCBI Taxonomy" id="2250392"/>
    <lineage>
        <taxon>Viruses</taxon>
        <taxon>Duplodnaviria</taxon>
        <taxon>Heunggongvirae</taxon>
        <taxon>Uroviricota</taxon>
        <taxon>Caudoviricetes</taxon>
        <taxon>Ronaldovirus</taxon>
        <taxon>Ronaldovirus fryberger</taxon>
    </lineage>
</organism>
<evidence type="ECO:0000313" key="1">
    <source>
        <dbReference type="EMBL" id="AXN53529.1"/>
    </source>
</evidence>
<keyword evidence="2" id="KW-1185">Reference proteome</keyword>
<dbReference type="GeneID" id="54998544"/>
<accession>A0A346FCR5</accession>
<sequence>MRQKPNEQCVDDEELEWLDSLPIGTVVRNGSNNPNYFVKIQEGWWSPCYWTGKPYSDRGPDEWLDNPLWLGPHPTDHLHKGFEIHREKGIE</sequence>
<dbReference type="KEGG" id="vg:54998544"/>